<feature type="domain" description="RNA recognition motif spliceosomal PrP8" evidence="1">
    <location>
        <begin position="94"/>
        <end position="157"/>
    </location>
</feature>
<dbReference type="InterPro" id="IPR019582">
    <property type="entry name" value="RRM_spliceosomal_PrP8"/>
</dbReference>
<accession>A0AA36H2N5</accession>
<reference evidence="2" key="1">
    <citation type="submission" date="2023-07" db="EMBL/GenBank/DDBJ databases">
        <authorList>
            <consortium name="CYATHOMIX"/>
        </authorList>
    </citation>
    <scope>NUCLEOTIDE SEQUENCE</scope>
    <source>
        <strain evidence="2">N/A</strain>
    </source>
</reference>
<dbReference type="SUPFAM" id="SSF53098">
    <property type="entry name" value="Ribonuclease H-like"/>
    <property type="match status" value="1"/>
</dbReference>
<dbReference type="InterPro" id="IPR012337">
    <property type="entry name" value="RNaseH-like_sf"/>
</dbReference>
<dbReference type="Proteomes" id="UP001176961">
    <property type="component" value="Unassembled WGS sequence"/>
</dbReference>
<dbReference type="AlphaFoldDB" id="A0AA36H2N5"/>
<dbReference type="InterPro" id="IPR027652">
    <property type="entry name" value="PRP8"/>
</dbReference>
<keyword evidence="3" id="KW-1185">Reference proteome</keyword>
<dbReference type="GO" id="GO:0030623">
    <property type="term" value="F:U5 snRNA binding"/>
    <property type="evidence" value="ECO:0007669"/>
    <property type="project" value="TreeGrafter"/>
</dbReference>
<dbReference type="GO" id="GO:0030619">
    <property type="term" value="F:U1 snRNA binding"/>
    <property type="evidence" value="ECO:0007669"/>
    <property type="project" value="TreeGrafter"/>
</dbReference>
<dbReference type="PANTHER" id="PTHR11140">
    <property type="entry name" value="PRE-MRNA SPLICING FACTOR PRP8"/>
    <property type="match status" value="1"/>
</dbReference>
<protein>
    <recommendedName>
        <fullName evidence="1">RNA recognition motif spliceosomal PrP8 domain-containing protein</fullName>
    </recommendedName>
</protein>
<dbReference type="GO" id="GO:0097157">
    <property type="term" value="F:pre-mRNA intronic binding"/>
    <property type="evidence" value="ECO:0007669"/>
    <property type="project" value="TreeGrafter"/>
</dbReference>
<sequence>MTTKLLILALERLKEAYSVKKRLYKSQREELAVIEQAYGNPHEALSRNKRDMFTQRAFKVSISLLLLCLREELPVIEQAYYDNPHEALSRIKRVVIEFMDLCTHPIPEYDIELLEKFALFIIKYCGLVLDLLILGLRRASEIAGPAQCPNEFLTFQDTATETVHLVRLYCRYIDRVWIMLSFSADEARDLIQ</sequence>
<evidence type="ECO:0000313" key="3">
    <source>
        <dbReference type="Proteomes" id="UP001176961"/>
    </source>
</evidence>
<dbReference type="PANTHER" id="PTHR11140:SF0">
    <property type="entry name" value="PRE-MRNA-PROCESSING-SPLICING FACTOR 8"/>
    <property type="match status" value="1"/>
</dbReference>
<gene>
    <name evidence="2" type="ORF">CYNAS_LOCUS14605</name>
</gene>
<organism evidence="2 3">
    <name type="scientific">Cylicocyclus nassatus</name>
    <name type="common">Nematode worm</name>
    <dbReference type="NCBI Taxonomy" id="53992"/>
    <lineage>
        <taxon>Eukaryota</taxon>
        <taxon>Metazoa</taxon>
        <taxon>Ecdysozoa</taxon>
        <taxon>Nematoda</taxon>
        <taxon>Chromadorea</taxon>
        <taxon>Rhabditida</taxon>
        <taxon>Rhabditina</taxon>
        <taxon>Rhabditomorpha</taxon>
        <taxon>Strongyloidea</taxon>
        <taxon>Strongylidae</taxon>
        <taxon>Cylicocyclus</taxon>
    </lineage>
</organism>
<proteinExistence type="predicted"/>
<evidence type="ECO:0000313" key="2">
    <source>
        <dbReference type="EMBL" id="CAJ0602622.1"/>
    </source>
</evidence>
<dbReference type="EMBL" id="CATQJL010000305">
    <property type="protein sequence ID" value="CAJ0602622.1"/>
    <property type="molecule type" value="Genomic_DNA"/>
</dbReference>
<dbReference type="GO" id="GO:0000244">
    <property type="term" value="P:spliceosomal tri-snRNP complex assembly"/>
    <property type="evidence" value="ECO:0007669"/>
    <property type="project" value="TreeGrafter"/>
</dbReference>
<comment type="caution">
    <text evidence="2">The sequence shown here is derived from an EMBL/GenBank/DDBJ whole genome shotgun (WGS) entry which is preliminary data.</text>
</comment>
<dbReference type="Pfam" id="PF10598">
    <property type="entry name" value="RRM_4"/>
    <property type="match status" value="1"/>
</dbReference>
<dbReference type="GO" id="GO:0005682">
    <property type="term" value="C:U5 snRNP"/>
    <property type="evidence" value="ECO:0007669"/>
    <property type="project" value="TreeGrafter"/>
</dbReference>
<dbReference type="GO" id="GO:0071013">
    <property type="term" value="C:catalytic step 2 spliceosome"/>
    <property type="evidence" value="ECO:0007669"/>
    <property type="project" value="TreeGrafter"/>
</dbReference>
<name>A0AA36H2N5_CYLNA</name>
<dbReference type="GO" id="GO:0017070">
    <property type="term" value="F:U6 snRNA binding"/>
    <property type="evidence" value="ECO:0007669"/>
    <property type="project" value="TreeGrafter"/>
</dbReference>
<dbReference type="GO" id="GO:0030620">
    <property type="term" value="F:U2 snRNA binding"/>
    <property type="evidence" value="ECO:0007669"/>
    <property type="project" value="TreeGrafter"/>
</dbReference>
<evidence type="ECO:0000259" key="1">
    <source>
        <dbReference type="Pfam" id="PF10598"/>
    </source>
</evidence>